<protein>
    <submittedName>
        <fullName evidence="6">AT hook containing transcription factor 1</fullName>
    </submittedName>
</protein>
<reference evidence="6" key="2">
    <citation type="submission" date="2016-06" db="EMBL/GenBank/DDBJ databases">
        <title>The genome of a short-lived fish provides insights into sex chromosome evolution and the genetic control of aging.</title>
        <authorList>
            <person name="Reichwald K."/>
            <person name="Felder M."/>
            <person name="Petzold A."/>
            <person name="Koch P."/>
            <person name="Groth M."/>
            <person name="Platzer M."/>
        </authorList>
    </citation>
    <scope>NUCLEOTIDE SEQUENCE</scope>
    <source>
        <tissue evidence="6">Brain</tissue>
    </source>
</reference>
<evidence type="ECO:0000256" key="3">
    <source>
        <dbReference type="ARBA" id="ARBA00023157"/>
    </source>
</evidence>
<feature type="non-terminal residue" evidence="6">
    <location>
        <position position="1"/>
    </location>
</feature>
<dbReference type="InterPro" id="IPR004269">
    <property type="entry name" value="Folate_rcpt"/>
</dbReference>
<feature type="region of interest" description="Disordered" evidence="4">
    <location>
        <begin position="820"/>
        <end position="852"/>
    </location>
</feature>
<dbReference type="PANTHER" id="PTHR10517">
    <property type="entry name" value="FOLATE RECEPTOR"/>
    <property type="match status" value="1"/>
</dbReference>
<feature type="compositionally biased region" description="Polar residues" evidence="4">
    <location>
        <begin position="191"/>
        <end position="207"/>
    </location>
</feature>
<dbReference type="GO" id="GO:0038023">
    <property type="term" value="F:signaling receptor activity"/>
    <property type="evidence" value="ECO:0007669"/>
    <property type="project" value="TreeGrafter"/>
</dbReference>
<dbReference type="PANTHER" id="PTHR10517:SF25">
    <property type="entry name" value="RETBINDIN ISOFORM X1"/>
    <property type="match status" value="1"/>
</dbReference>
<dbReference type="AlphaFoldDB" id="A0A1A7Y1K5"/>
<feature type="compositionally biased region" description="Basic and acidic residues" evidence="4">
    <location>
        <begin position="293"/>
        <end position="306"/>
    </location>
</feature>
<evidence type="ECO:0000256" key="2">
    <source>
        <dbReference type="ARBA" id="ARBA00022729"/>
    </source>
</evidence>
<feature type="compositionally biased region" description="Basic and acidic residues" evidence="4">
    <location>
        <begin position="331"/>
        <end position="358"/>
    </location>
</feature>
<dbReference type="GO" id="GO:1902444">
    <property type="term" value="F:riboflavin binding"/>
    <property type="evidence" value="ECO:0007669"/>
    <property type="project" value="TreeGrafter"/>
</dbReference>
<dbReference type="InterPro" id="IPR018143">
    <property type="entry name" value="Folate_rcpt-like"/>
</dbReference>
<proteinExistence type="inferred from homology"/>
<reference evidence="6" key="1">
    <citation type="submission" date="2016-05" db="EMBL/GenBank/DDBJ databases">
        <authorList>
            <person name="Lavstsen T."/>
            <person name="Jespersen J.S."/>
        </authorList>
    </citation>
    <scope>NUCLEOTIDE SEQUENCE</scope>
    <source>
        <tissue evidence="6">Brain</tissue>
    </source>
</reference>
<evidence type="ECO:0000256" key="4">
    <source>
        <dbReference type="SAM" id="MobiDB-lite"/>
    </source>
</evidence>
<dbReference type="Pfam" id="PF03024">
    <property type="entry name" value="Folate_rec"/>
    <property type="match status" value="1"/>
</dbReference>
<organism evidence="6">
    <name type="scientific">Iconisemion striatum</name>
    <dbReference type="NCBI Taxonomy" id="60296"/>
    <lineage>
        <taxon>Eukaryota</taxon>
        <taxon>Metazoa</taxon>
        <taxon>Chordata</taxon>
        <taxon>Craniata</taxon>
        <taxon>Vertebrata</taxon>
        <taxon>Euteleostomi</taxon>
        <taxon>Actinopterygii</taxon>
        <taxon>Neopterygii</taxon>
        <taxon>Teleostei</taxon>
        <taxon>Neoteleostei</taxon>
        <taxon>Acanthomorphata</taxon>
        <taxon>Ovalentaria</taxon>
        <taxon>Atherinomorphae</taxon>
        <taxon>Cyprinodontiformes</taxon>
        <taxon>Nothobranchiidae</taxon>
        <taxon>Iconisemion</taxon>
    </lineage>
</organism>
<sequence length="852" mass="93572">EEEERCEEEEDSGSEVEIIEEVQGNGRLPPFLANSAFVEQEHAHYLSEQEAAELSLITAGAEMKMVEEDMEGEVLMVRLGADDEDMNADPEQGSSYMELRPSTTLLLPLELVEGQHSLAQGAPLSLPELQPDETDESPSNAQDSFTLMLDVDEYGVKEAEMLPVENDPPSQLHTENNEDEVVPKPYVVSLDTDNTDPSMFGETSENLDGNDLGGLMEEELVELQNDPPAEDTAATPETEDGGRQNELQVVMLPEDHESASVSVSAAAEEELPAAVSDNDFVVKTMSVDGEDREESKPTEKEQKPEENGPVDADTEMEKVESAVEEQQNPKAEADTKSEEKTELRPRRTRSKNVEEKSVEPVLIPENQTDKQLVPKTPTSQRKRAPATPTQRVTRGRSVNLISTLVEEEEGGEDGQVPVSTSRSLRKSKQVKETSVQMSTTRRSTRKTLPEVPEGETEAKDHNISVTSTSRTSSAARRSQKSAVDRTSQRLLGSSSKKSKETETKGKEDQQNTVVERADKVRDVTSCGRGGGGGERSTTNSRCWNHGNTPSREQRISKEATEETIPDGEAFASLTEMGVSSPPLPVICIYLAAALIGGAHSEGACLQDGKHKATPSPESHLSECGLYADNSCCTEDNIQDISYFPSASNKNEPWDKCGALSPECEGFLKRVSCFYRCSPDASRWPHPHRRSYIQAVPLCHSFCRDWFDACRMDMTCARNWARDPRGQNCTGTCVQYQQMYQHGRDLCESLWGDAFMTVEDDPQEVVETGDAGVEGRPCGCLTLSPSDKDVIAALRAQQDDPEELDTTKTGLPQYRAPCKAKLPEAARSSRKGNSVLRKRSVEIEDVEGSGSGL</sequence>
<comment type="similarity">
    <text evidence="1">Belongs to the folate receptor family.</text>
</comment>
<dbReference type="GO" id="GO:0032217">
    <property type="term" value="F:riboflavin transmembrane transporter activity"/>
    <property type="evidence" value="ECO:0007669"/>
    <property type="project" value="TreeGrafter"/>
</dbReference>
<accession>A0A1A7Y1K5</accession>
<feature type="domain" description="Folate receptor-like" evidence="5">
    <location>
        <begin position="603"/>
        <end position="762"/>
    </location>
</feature>
<feature type="compositionally biased region" description="Basic and acidic residues" evidence="4">
    <location>
        <begin position="551"/>
        <end position="560"/>
    </location>
</feature>
<feature type="compositionally biased region" description="Basic and acidic residues" evidence="4">
    <location>
        <begin position="497"/>
        <end position="522"/>
    </location>
</feature>
<feature type="compositionally biased region" description="Polar residues" evidence="4">
    <location>
        <begin position="432"/>
        <end position="441"/>
    </location>
</feature>
<feature type="region of interest" description="Disordered" evidence="4">
    <location>
        <begin position="188"/>
        <end position="562"/>
    </location>
</feature>
<name>A0A1A7Y1K5_9TELE</name>
<gene>
    <name evidence="6" type="primary">AHCTF1</name>
</gene>
<keyword evidence="2" id="KW-0732">Signal</keyword>
<evidence type="ECO:0000256" key="1">
    <source>
        <dbReference type="ARBA" id="ARBA00007932"/>
    </source>
</evidence>
<dbReference type="EMBL" id="HADX01001926">
    <property type="protein sequence ID" value="SBP24158.1"/>
    <property type="molecule type" value="Transcribed_RNA"/>
</dbReference>
<feature type="compositionally biased region" description="Low complexity" evidence="4">
    <location>
        <begin position="259"/>
        <end position="276"/>
    </location>
</feature>
<feature type="compositionally biased region" description="Low complexity" evidence="4">
    <location>
        <begin position="464"/>
        <end position="476"/>
    </location>
</feature>
<dbReference type="GO" id="GO:0009897">
    <property type="term" value="C:external side of plasma membrane"/>
    <property type="evidence" value="ECO:0007669"/>
    <property type="project" value="TreeGrafter"/>
</dbReference>
<evidence type="ECO:0000313" key="6">
    <source>
        <dbReference type="EMBL" id="SBP24158.1"/>
    </source>
</evidence>
<evidence type="ECO:0000259" key="5">
    <source>
        <dbReference type="Pfam" id="PF03024"/>
    </source>
</evidence>
<keyword evidence="3" id="KW-1015">Disulfide bond</keyword>